<reference evidence="1 2" key="1">
    <citation type="submission" date="2018-03" db="EMBL/GenBank/DDBJ databases">
        <title>Whole genome sequencing of Histamine producing bacteria.</title>
        <authorList>
            <person name="Butler K."/>
        </authorList>
    </citation>
    <scope>NUCLEOTIDE SEQUENCE [LARGE SCALE GENOMIC DNA]</scope>
    <source>
        <strain evidence="1 2">JCM 13586</strain>
    </source>
</reference>
<proteinExistence type="predicted"/>
<dbReference type="EMBL" id="PYMH01000033">
    <property type="protein sequence ID" value="PSU26968.1"/>
    <property type="molecule type" value="Genomic_DNA"/>
</dbReference>
<keyword evidence="2" id="KW-1185">Reference proteome</keyword>
<sequence length="159" mass="18057">MLTFELINNSTTRSQAKYHSMFHLDYAENRLIEVYSKSGYLILMYTSKGKSEDTQNQLEIPILSLLWIKESILNGFWKKPSDGGFPKNKHACKAIFETEVILISRSMNAGYPGKMGVKIVNKSRSSHILPTWPQEIQITDDAVKAHLLPVIDKLTEGID</sequence>
<evidence type="ECO:0000313" key="2">
    <source>
        <dbReference type="Proteomes" id="UP000241222"/>
    </source>
</evidence>
<comment type="caution">
    <text evidence="1">The sequence shown here is derived from an EMBL/GenBank/DDBJ whole genome shotgun (WGS) entry which is preliminary data.</text>
</comment>
<dbReference type="OrthoDB" id="5767693at2"/>
<dbReference type="Proteomes" id="UP000241222">
    <property type="component" value="Unassembled WGS sequence"/>
</dbReference>
<protein>
    <submittedName>
        <fullName evidence="1">Uncharacterized protein</fullName>
    </submittedName>
</protein>
<accession>A0A2T3IH47</accession>
<name>A0A2T3IH47_9GAMM</name>
<dbReference type="AlphaFoldDB" id="A0A2T3IH47"/>
<evidence type="ECO:0000313" key="1">
    <source>
        <dbReference type="EMBL" id="PSU26968.1"/>
    </source>
</evidence>
<gene>
    <name evidence="1" type="ORF">C9I99_26790</name>
</gene>
<dbReference type="RefSeq" id="WP_107351888.1">
    <property type="nucleotide sequence ID" value="NZ_PYMH01000033.1"/>
</dbReference>
<organism evidence="1 2">
    <name type="scientific">Photobacterium lutimaris</name>
    <dbReference type="NCBI Taxonomy" id="388278"/>
    <lineage>
        <taxon>Bacteria</taxon>
        <taxon>Pseudomonadati</taxon>
        <taxon>Pseudomonadota</taxon>
        <taxon>Gammaproteobacteria</taxon>
        <taxon>Vibrionales</taxon>
        <taxon>Vibrionaceae</taxon>
        <taxon>Photobacterium</taxon>
    </lineage>
</organism>